<evidence type="ECO:0000313" key="2">
    <source>
        <dbReference type="EMBL" id="JAV70897.1"/>
    </source>
</evidence>
<sequence length="108" mass="11796">MLESYSQHFGPGSPGSASFDETPLDPEPDNVCKSATPSLQGVHDTSTIPLAPGTTGTVFRLQFLGSVEVDEEGGRKRRKRLKKNMVEVAVTKIKVCLFPISVYLLKFI</sequence>
<dbReference type="AlphaFoldDB" id="A0A1Y1LIN6"/>
<organism evidence="2">
    <name type="scientific">Photinus pyralis</name>
    <name type="common">Common eastern firefly</name>
    <name type="synonym">Lampyris pyralis</name>
    <dbReference type="NCBI Taxonomy" id="7054"/>
    <lineage>
        <taxon>Eukaryota</taxon>
        <taxon>Metazoa</taxon>
        <taxon>Ecdysozoa</taxon>
        <taxon>Arthropoda</taxon>
        <taxon>Hexapoda</taxon>
        <taxon>Insecta</taxon>
        <taxon>Pterygota</taxon>
        <taxon>Neoptera</taxon>
        <taxon>Endopterygota</taxon>
        <taxon>Coleoptera</taxon>
        <taxon>Polyphaga</taxon>
        <taxon>Elateriformia</taxon>
        <taxon>Elateroidea</taxon>
        <taxon>Lampyridae</taxon>
        <taxon>Lampyrinae</taxon>
        <taxon>Photinus</taxon>
    </lineage>
</organism>
<reference evidence="2" key="1">
    <citation type="journal article" date="2016" name="Sci. Rep.">
        <title>Molecular characterization of firefly nuptial gifts: a multi-omics approach sheds light on postcopulatory sexual selection.</title>
        <authorList>
            <person name="Al-Wathiqui N."/>
            <person name="Fallon T.R."/>
            <person name="South A."/>
            <person name="Weng J.K."/>
            <person name="Lewis S.M."/>
        </authorList>
    </citation>
    <scope>NUCLEOTIDE SEQUENCE</scope>
</reference>
<evidence type="ECO:0000256" key="1">
    <source>
        <dbReference type="SAM" id="MobiDB-lite"/>
    </source>
</evidence>
<name>A0A1Y1LIN6_PHOPY</name>
<protein>
    <recommendedName>
        <fullName evidence="3">PID domain-containing protein</fullName>
    </recommendedName>
</protein>
<accession>A0A1Y1LIN6</accession>
<dbReference type="EMBL" id="GEZM01060805">
    <property type="protein sequence ID" value="JAV70897.1"/>
    <property type="molecule type" value="Transcribed_RNA"/>
</dbReference>
<proteinExistence type="predicted"/>
<evidence type="ECO:0008006" key="3">
    <source>
        <dbReference type="Google" id="ProtNLM"/>
    </source>
</evidence>
<feature type="region of interest" description="Disordered" evidence="1">
    <location>
        <begin position="1"/>
        <end position="31"/>
    </location>
</feature>